<dbReference type="Proteomes" id="UP000032160">
    <property type="component" value="Chromosome I"/>
</dbReference>
<protein>
    <submittedName>
        <fullName evidence="4">Spermidine/putrescine-binding periplasmic protein</fullName>
    </submittedName>
</protein>
<name>X5M9N9_9HYPH</name>
<dbReference type="InterPro" id="IPR006059">
    <property type="entry name" value="SBP"/>
</dbReference>
<dbReference type="KEGG" id="pect:BN1012_Phect2110"/>
<gene>
    <name evidence="4" type="ORF">BN1012_Phect2110</name>
</gene>
<organism evidence="4 5">
    <name type="scientific">Candidatus Phaeomarinibacter ectocarpi</name>
    <dbReference type="NCBI Taxonomy" id="1458461"/>
    <lineage>
        <taxon>Bacteria</taxon>
        <taxon>Pseudomonadati</taxon>
        <taxon>Pseudomonadota</taxon>
        <taxon>Alphaproteobacteria</taxon>
        <taxon>Hyphomicrobiales</taxon>
        <taxon>Parvibaculaceae</taxon>
        <taxon>Candidatus Phaeomarinibacter</taxon>
    </lineage>
</organism>
<keyword evidence="1 3" id="KW-0732">Signal</keyword>
<dbReference type="AlphaFoldDB" id="X5M9N9"/>
<dbReference type="Gene3D" id="3.40.190.10">
    <property type="entry name" value="Periplasmic binding protein-like II"/>
    <property type="match status" value="2"/>
</dbReference>
<dbReference type="STRING" id="1458461.BN1012_Phect2110"/>
<keyword evidence="5" id="KW-1185">Reference proteome</keyword>
<dbReference type="Pfam" id="PF13416">
    <property type="entry name" value="SBP_bac_8"/>
    <property type="match status" value="1"/>
</dbReference>
<reference evidence="4 5" key="1">
    <citation type="journal article" date="2014" name="Front. Genet.">
        <title>Genome and metabolic network of "Candidatus Phaeomarinobacter ectocarpi" Ec32, a new candidate genus of Alphaproteobacteria frequently associated with brown algae.</title>
        <authorList>
            <person name="Dittami S.M."/>
            <person name="Barbeyron T."/>
            <person name="Boyen C."/>
            <person name="Cambefort J."/>
            <person name="Collet G."/>
            <person name="Delage L."/>
            <person name="Gobet A."/>
            <person name="Groisillier A."/>
            <person name="Leblanc C."/>
            <person name="Michel G."/>
            <person name="Scornet D."/>
            <person name="Siegel A."/>
            <person name="Tapia J.E."/>
            <person name="Tonon T."/>
        </authorList>
    </citation>
    <scope>NUCLEOTIDE SEQUENCE [LARGE SCALE GENOMIC DNA]</scope>
    <source>
        <strain evidence="4 5">Ec32</strain>
    </source>
</reference>
<evidence type="ECO:0000313" key="5">
    <source>
        <dbReference type="Proteomes" id="UP000032160"/>
    </source>
</evidence>
<evidence type="ECO:0000256" key="2">
    <source>
        <dbReference type="ARBA" id="ARBA00022764"/>
    </source>
</evidence>
<dbReference type="EMBL" id="HG966617">
    <property type="protein sequence ID" value="CDO60323.1"/>
    <property type="molecule type" value="Genomic_DNA"/>
</dbReference>
<dbReference type="CDD" id="cd13589">
    <property type="entry name" value="PBP2_polyamine_RpCGA009"/>
    <property type="match status" value="1"/>
</dbReference>
<dbReference type="SUPFAM" id="SSF53850">
    <property type="entry name" value="Periplasmic binding protein-like II"/>
    <property type="match status" value="1"/>
</dbReference>
<dbReference type="PANTHER" id="PTHR30222">
    <property type="entry name" value="SPERMIDINE/PUTRESCINE-BINDING PERIPLASMIC PROTEIN"/>
    <property type="match status" value="1"/>
</dbReference>
<keyword evidence="2" id="KW-0574">Periplasm</keyword>
<evidence type="ECO:0000313" key="4">
    <source>
        <dbReference type="EMBL" id="CDO60323.1"/>
    </source>
</evidence>
<dbReference type="RefSeq" id="WP_244442933.1">
    <property type="nucleotide sequence ID" value="NZ_HG966617.1"/>
</dbReference>
<dbReference type="PATRIC" id="fig|1458461.3.peg.2116"/>
<accession>X5M9N9</accession>
<feature type="signal peptide" evidence="3">
    <location>
        <begin position="1"/>
        <end position="19"/>
    </location>
</feature>
<sequence length="398" mass="43231">MTFTTPLAPGLLAATAIMALGLAACDSGNNDAAEAPVTPDAAVADAAPDTPIEEAIESTETTLTIVSWGGAYTKAQIEGFHKPFSERTGIVIQSDDYDGNIAPIKAQVESGNVVWDAVDVETAEAVRLCDEGLTVPVDHSALPPAPDGTPALKDFLPGTLFECAVPISVWSSVFAFDASKYPENAPSTLDDFFDLETYPGKRGLRKIPKFNLEFALMADGVAIDKVYEVLSTPEGVDRAFAKLDTIKDEVIWWEAGAQPPQLLADGEVVMTNAFNGRIFNAQIAEQQPFEIIWDRQIWDLDLWVMPKGGKNLDAAMDFVSFATSTEGLAGQASWIAYGPSRKSSLELVGAHAEYPDVDMKSHMPTTPERLANGLQNDYEFWADYNDELEQRFNAWLAQ</sequence>
<evidence type="ECO:0000256" key="1">
    <source>
        <dbReference type="ARBA" id="ARBA00022729"/>
    </source>
</evidence>
<feature type="chain" id="PRO_5004957846" evidence="3">
    <location>
        <begin position="20"/>
        <end position="398"/>
    </location>
</feature>
<dbReference type="HOGENOM" id="CLU_026974_8_0_5"/>
<dbReference type="PANTHER" id="PTHR30222:SF2">
    <property type="entry name" value="ABC TRANSPORTER SUBSTRATE-BINDING PROTEIN"/>
    <property type="match status" value="1"/>
</dbReference>
<proteinExistence type="predicted"/>
<evidence type="ECO:0000256" key="3">
    <source>
        <dbReference type="SAM" id="SignalP"/>
    </source>
</evidence>